<dbReference type="OrthoDB" id="2506088at2759"/>
<reference evidence="2" key="1">
    <citation type="journal article" date="2020" name="New Phytol.">
        <title>Comparative genomics reveals dynamic genome evolution in host specialist ectomycorrhizal fungi.</title>
        <authorList>
            <person name="Lofgren L.A."/>
            <person name="Nguyen N.H."/>
            <person name="Vilgalys R."/>
            <person name="Ruytinx J."/>
            <person name="Liao H.L."/>
            <person name="Branco S."/>
            <person name="Kuo A."/>
            <person name="LaButti K."/>
            <person name="Lipzen A."/>
            <person name="Andreopoulos W."/>
            <person name="Pangilinan J."/>
            <person name="Riley R."/>
            <person name="Hundley H."/>
            <person name="Na H."/>
            <person name="Barry K."/>
            <person name="Grigoriev I.V."/>
            <person name="Stajich J.E."/>
            <person name="Kennedy P.G."/>
        </authorList>
    </citation>
    <scope>NUCLEOTIDE SEQUENCE</scope>
    <source>
        <strain evidence="2">DOB743</strain>
    </source>
</reference>
<dbReference type="PANTHER" id="PTHR31912:SF34">
    <property type="entry name" value="NOTOCHORD-RELATED PROTEIN"/>
    <property type="match status" value="1"/>
</dbReference>
<evidence type="ECO:0000313" key="3">
    <source>
        <dbReference type="Proteomes" id="UP000714275"/>
    </source>
</evidence>
<feature type="region of interest" description="Disordered" evidence="1">
    <location>
        <begin position="1454"/>
        <end position="1475"/>
    </location>
</feature>
<feature type="compositionally biased region" description="Polar residues" evidence="1">
    <location>
        <begin position="1257"/>
        <end position="1267"/>
    </location>
</feature>
<feature type="compositionally biased region" description="Basic and acidic residues" evidence="1">
    <location>
        <begin position="1771"/>
        <end position="1795"/>
    </location>
</feature>
<accession>A0A9P7A869</accession>
<protein>
    <submittedName>
        <fullName evidence="2">Uncharacterized protein</fullName>
    </submittedName>
</protein>
<comment type="caution">
    <text evidence="2">The sequence shown here is derived from an EMBL/GenBank/DDBJ whole genome shotgun (WGS) entry which is preliminary data.</text>
</comment>
<evidence type="ECO:0000313" key="2">
    <source>
        <dbReference type="EMBL" id="KAG1783425.1"/>
    </source>
</evidence>
<feature type="compositionally biased region" description="Basic and acidic residues" evidence="1">
    <location>
        <begin position="1743"/>
        <end position="1764"/>
    </location>
</feature>
<organism evidence="2 3">
    <name type="scientific">Suillus placidus</name>
    <dbReference type="NCBI Taxonomy" id="48579"/>
    <lineage>
        <taxon>Eukaryota</taxon>
        <taxon>Fungi</taxon>
        <taxon>Dikarya</taxon>
        <taxon>Basidiomycota</taxon>
        <taxon>Agaricomycotina</taxon>
        <taxon>Agaricomycetes</taxon>
        <taxon>Agaricomycetidae</taxon>
        <taxon>Boletales</taxon>
        <taxon>Suillineae</taxon>
        <taxon>Suillaceae</taxon>
        <taxon>Suillus</taxon>
    </lineage>
</organism>
<feature type="region of interest" description="Disordered" evidence="1">
    <location>
        <begin position="1743"/>
        <end position="1839"/>
    </location>
</feature>
<dbReference type="PANTHER" id="PTHR31912">
    <property type="entry name" value="IP13529P"/>
    <property type="match status" value="1"/>
</dbReference>
<feature type="compositionally biased region" description="Acidic residues" evidence="1">
    <location>
        <begin position="1796"/>
        <end position="1806"/>
    </location>
</feature>
<feature type="region of interest" description="Disordered" evidence="1">
    <location>
        <begin position="1097"/>
        <end position="1170"/>
    </location>
</feature>
<proteinExistence type="predicted"/>
<dbReference type="EMBL" id="JABBWD010000002">
    <property type="protein sequence ID" value="KAG1783425.1"/>
    <property type="molecule type" value="Genomic_DNA"/>
</dbReference>
<dbReference type="Proteomes" id="UP000714275">
    <property type="component" value="Unassembled WGS sequence"/>
</dbReference>
<feature type="region of interest" description="Disordered" evidence="1">
    <location>
        <begin position="1245"/>
        <end position="1282"/>
    </location>
</feature>
<evidence type="ECO:0000256" key="1">
    <source>
        <dbReference type="SAM" id="MobiDB-lite"/>
    </source>
</evidence>
<keyword evidence="3" id="KW-1185">Reference proteome</keyword>
<feature type="region of interest" description="Disordered" evidence="1">
    <location>
        <begin position="1389"/>
        <end position="1414"/>
    </location>
</feature>
<gene>
    <name evidence="2" type="ORF">EV702DRAFT_1191850</name>
</gene>
<sequence>MAHRDDLVDGIILQFCDDTHKHILCTSCPRTLSGAYRTMELRFAKKHTQSARHERHVEKVTNGRTAYSNPVVKAQEVGKSLQERNRSIRKHEKFESFGHGFMDADDFSMEMDIHDAPNTMDLEIPLSEFLNDVARSRTVEFSEGVTDLFAEFQETLASGQIPFSTPLAPINEEDELVDYSAPDFGIEIPDNEPLATRATLNTDSPTYPWPSKADFVTALLFSSPRLPFSDAQKKAVLNWAKELGARDVPSLYATKKCQAFVEDLVGQPTEKVTAWSRNTFYINDIAKAIAHDYGNPLTRFAMQDYPEDGGKGMSQVFNGNKMLLDLPSPPAARVDGKSVFFLGSSSVDDDVEHCEKSDAKILYALGRAVQRTDAGFIVNDEQEIIVTSMFVRSYEDIASTASSVQYASLAPNPLREKAQGRMVYAVPLIIFMDDVSGNISKQWNKHHAIYMSNANLPREMLEKEFFVRFVTSSPHAAPMELMRAMKDSLCDAADSGIVAWDCKDQEEVMLVPYGLFVAGDNPMQAEECSHAGLNCNYFCWTCDVGGTKEYKVSGKGYNSIFILGNLRTPEKTTEDIRCQFEAAVKPGATTKVQNAMSSTGVHDSASASILESLVELGKKLRKREPGSQAMSESDVTAALEKEFEEQLRGAMLDDAINPLLGMNGISMHSDTPTEILHTILLGVVKYFWGQTVFLLEKAKLLHTFQSRLESVNSDRLNAPSLNADYICHYKGSLIGKHFKSLAQVMPFLIHDLIPRTVLNGWTIIGELVALVWHMTILDTEVYLAKLSRTIEDFLNVTAQCAPSILISKPKFHFLVHLPAYIRRFGPAIDIVKHVATGGYWYNPNVNKWIRGGEQVISYLDEHPEQAHLLGISSIIREPLLPGSGNTETVMNASGKAQRAEAVKWRDTRCAKILGTTQSGASYYRGRSLVTSTGEQVGLDSHVIFRRSGKMSIGRICEILISPDTRTTVEQVALQHFSFGPALHPSLFLPCLKLMDDEIVLTAVDIICTVNVQHNCIDSKCTDMRRQRIYQEQIETARTKAVVEHRPTPHYFLNTYSIHNCDFVQMAIPEMLRETPLRVTNSAEVWTLAVQQMKDKKAAKKAGEVPPSQEANTVEEGAQGATAPAPAFDRAPTKSRAATKSRGKASASTRGKRKAASSVVEQAVDGPSRQRLSLSIQQNPMTLSHQFVPPLLQALHHPPPVQIGPPQTLRHPPFPPLPIYPYAGSPRLQDMHTPPVHPTHAVQFPGSQPPQTMHHPHTTSGHQSQYLLQPTPAHTGPHAGPHAGTMQHALVLPHHTYPRPQAQAQMYLYQQPNQMAQPHMPAVQILPQSQAQAPHPPYLSEHYISSITSGGAMSRTLAGGSKCLSCGERDVKPSQEDQSVHPVAREMSKTLAGGSKCSSGGERDVKTLAGSSSGGERDFKNLRRRIEVFIQWRERCQKPSQEDRSVHPVAREMSKTLAGGSKCSSGDVKPSQEVRPVAREMSKTLAGGSKCSSGGERDVKNPHRRIEVRYHLPKLKKLKLYADEVAEKTGCPREVLHEFVDAGSVFHMLIDLKANSFMRIDELEKAALVDLKELIDSKDFRSALQSRLTACLLSPNLTAYVDDTHTNIMEFIKNHREVFKIPAALINDVELLAQLSKIVSDLLSSVCGNLKGKLVSSLVKRMSIMDTAKSLAHGIIEVDAAHWNRYAFLRHCLRIFLIGIGDYRAIPLNELYSTSLIPSLHRDLRIKISKALDCDIDMGVSENDEQHADNADSNVDHSEEQHPEGDLGATNDHGDNLGEGERTLESGEESEFHENREEEEEEEEEEEKPTSENPRMTTMAPDSAKEKMARVPNSPRQNSGITGYLFRICVKGFRQFAV</sequence>
<name>A0A9P7A869_9AGAM</name>